<dbReference type="Proteomes" id="UP000198297">
    <property type="component" value="Unassembled WGS sequence"/>
</dbReference>
<evidence type="ECO:0000256" key="1">
    <source>
        <dbReference type="SAM" id="Phobius"/>
    </source>
</evidence>
<evidence type="ECO:0000313" key="3">
    <source>
        <dbReference type="Proteomes" id="UP000198297"/>
    </source>
</evidence>
<protein>
    <submittedName>
        <fullName evidence="2">Uncharacterized protein</fullName>
    </submittedName>
</protein>
<keyword evidence="1" id="KW-0812">Transmembrane</keyword>
<feature type="transmembrane region" description="Helical" evidence="1">
    <location>
        <begin position="206"/>
        <end position="223"/>
    </location>
</feature>
<proteinExistence type="predicted"/>
<feature type="transmembrane region" description="Helical" evidence="1">
    <location>
        <begin position="63"/>
        <end position="85"/>
    </location>
</feature>
<evidence type="ECO:0000313" key="2">
    <source>
        <dbReference type="EMBL" id="SNR76627.1"/>
    </source>
</evidence>
<feature type="transmembrane region" description="Helical" evidence="1">
    <location>
        <begin position="165"/>
        <end position="186"/>
    </location>
</feature>
<organism evidence="2 3">
    <name type="scientific">Halorubrum ezzemoulense</name>
    <name type="common">Halorubrum chaoviator</name>
    <dbReference type="NCBI Taxonomy" id="337243"/>
    <lineage>
        <taxon>Archaea</taxon>
        <taxon>Methanobacteriati</taxon>
        <taxon>Methanobacteriota</taxon>
        <taxon>Stenosarchaea group</taxon>
        <taxon>Halobacteria</taxon>
        <taxon>Halobacteriales</taxon>
        <taxon>Haloferacaceae</taxon>
        <taxon>Halorubrum</taxon>
    </lineage>
</organism>
<gene>
    <name evidence="2" type="ORF">SAMN06266787_12310</name>
</gene>
<sequence length="241" mass="26575">MNSEQPLVFNGDSRWAVAFVALLFVHNEIHEIAHTGVGRLICGAWGPRNFNSWQLACSKTPEIVLAPLAGLLWSYGLMWIGYRLLNPAESPAKRSAGFCLLFATMPFGRLYTVAQSGGDEMVILRGAFPTVDPTVRLAIGLSIVLLLIGPPLYRAASVLSQQRRWIIFTGMLLLPFVLFLIVVLRIANPLLASGFLASEGLLGSPLFVNIWTVFWAIVLLLSWRQLSTTLVKRGVLLSKDQ</sequence>
<feature type="transmembrane region" description="Helical" evidence="1">
    <location>
        <begin position="97"/>
        <end position="114"/>
    </location>
</feature>
<feature type="transmembrane region" description="Helical" evidence="1">
    <location>
        <begin position="134"/>
        <end position="153"/>
    </location>
</feature>
<dbReference type="AlphaFoldDB" id="A0A238YZW0"/>
<name>A0A238YZW0_HALEZ</name>
<accession>A0A238YZW0</accession>
<reference evidence="2 3" key="1">
    <citation type="submission" date="2017-06" db="EMBL/GenBank/DDBJ databases">
        <authorList>
            <person name="Kim H.J."/>
            <person name="Triplett B.A."/>
        </authorList>
    </citation>
    <scope>NUCLEOTIDE SEQUENCE [LARGE SCALE GENOMIC DNA]</scope>
    <source>
        <strain evidence="2 3">DSM 19316</strain>
    </source>
</reference>
<keyword evidence="1" id="KW-0472">Membrane</keyword>
<dbReference type="EMBL" id="FZNK01000023">
    <property type="protein sequence ID" value="SNR76627.1"/>
    <property type="molecule type" value="Genomic_DNA"/>
</dbReference>
<keyword evidence="1" id="KW-1133">Transmembrane helix</keyword>